<keyword evidence="1" id="KW-0347">Helicase</keyword>
<dbReference type="PANTHER" id="PTHR10492:SF57">
    <property type="entry name" value="ATP-DEPENDENT DNA HELICASE"/>
    <property type="match status" value="1"/>
</dbReference>
<evidence type="ECO:0000256" key="1">
    <source>
        <dbReference type="RuleBase" id="RU363044"/>
    </source>
</evidence>
<comment type="caution">
    <text evidence="6">The sequence shown here is derived from an EMBL/GenBank/DDBJ whole genome shotgun (WGS) entry which is preliminary data.</text>
</comment>
<dbReference type="InterPro" id="IPR010285">
    <property type="entry name" value="DNA_helicase_pif1-like_DEAD"/>
</dbReference>
<feature type="domain" description="Helitron helicase-like" evidence="4">
    <location>
        <begin position="306"/>
        <end position="485"/>
    </location>
</feature>
<comment type="similarity">
    <text evidence="1">Belongs to the helicase family.</text>
</comment>
<dbReference type="EC" id="5.6.2.3" evidence="1"/>
<dbReference type="GO" id="GO:0006281">
    <property type="term" value="P:DNA repair"/>
    <property type="evidence" value="ECO:0007669"/>
    <property type="project" value="UniProtKB-KW"/>
</dbReference>
<name>A0A8T8SMF7_9BASI</name>
<gene>
    <name evidence="6" type="ORF">A4X13_0g6849</name>
</gene>
<feature type="region of interest" description="Disordered" evidence="2">
    <location>
        <begin position="560"/>
        <end position="582"/>
    </location>
</feature>
<dbReference type="GO" id="GO:0005524">
    <property type="term" value="F:ATP binding"/>
    <property type="evidence" value="ECO:0007669"/>
    <property type="project" value="UniProtKB-KW"/>
</dbReference>
<dbReference type="Pfam" id="PF21530">
    <property type="entry name" value="Pif1_2B_dom"/>
    <property type="match status" value="1"/>
</dbReference>
<comment type="cofactor">
    <cofactor evidence="1">
        <name>Mg(2+)</name>
        <dbReference type="ChEBI" id="CHEBI:18420"/>
    </cofactor>
</comment>
<feature type="domain" description="DNA helicase Pif1-like DEAD-box helicase" evidence="3">
    <location>
        <begin position="946"/>
        <end position="1163"/>
    </location>
</feature>
<dbReference type="Pfam" id="PF05970">
    <property type="entry name" value="PIF1"/>
    <property type="match status" value="1"/>
</dbReference>
<evidence type="ECO:0000259" key="5">
    <source>
        <dbReference type="Pfam" id="PF21530"/>
    </source>
</evidence>
<evidence type="ECO:0000313" key="6">
    <source>
        <dbReference type="EMBL" id="KAE8244021.1"/>
    </source>
</evidence>
<sequence length="1417" mass="158813">MDLFCLHCDAYHFKAERSAGTLQRPIFGKCCSNGKVVLPNIFEAPAPLWNLYTGTHVQAQRFLSHIRIFNNAFAFVSMGARRDMSVAGHAGVYTFKVQGQMYHQIGSLVPSTQSTPCFAQCYFVDTDAESELAMRLSAAASPTHLETGAIIRKALNWVNPYASFLRHVRPELEGPLGSGQEIAIRMLQPDPVTGPDPRRYNRPTASEVAAVVVNLSSTSTAGRDIVITYNDGPLRRVNENHPSFLALRFPILNPYGHFGWHQKIPLGDAPQTVFSADPEIHRAALEDSNVVGRGRGGSRRVTLEQFHAFHLHLRPSFSTLLHARALLQEYVVDAWIVVEGDRLRFLRFNQATIRADLYNGVQDALMNGADLHQVGTRIILPSSFTGGPRFWQQKFHDAMALVRTFRRPDLFLTMTCSPKWPEIQAALNEGQKASDRPDIVARVFHLKLKHVINLLYREQVMGRADGYVYSVEFQKRGLPHAHILLFLADEDKLRTVDAIDRVVSAELPDPDIDPELHLAVVTHMVHGPCSPSSLCMQDARMPGQCSKRYPRVLRETTDPEVNGYPEYRRRSNGPSVEQRIAGRSPRTIDSTWVVPYNPFLLKTMQCHLNVEVSTSIRAVKYLFKYIFKGPDSVIIAAGMDGGQDEDEIASYVDARYVSPCEAVCRLMAFPMQGIYPSVKALPIHLPDQHYIAFDPQDLQGTQARIDVDAEVTQLTGFFDLCRQRPLDTATLTYDQVPTFYVWTQEKKWVRRQTAQKQVGRLYFTPRDNSDRFYLRILLCVVPSPKSFEDLKTVDGVIHTTFRSACAAQGLLADDQEWHLCLQEATLIRSGAALRRLYCTIVVSERIDDRSRLYEAHQDALADDCAYLLHLQGVYNASPDRCLSYSRHLLRQILHQLEPDRNANDFGVPLPSAEFERDLERRPVQVLEELRNPEQATANATAGYAQFTATQREVFDSLAAAVDDPDATSKLFFINGPGGCGKTFVENTLLARVRGQGRIALAVAASGIAALMLDGGRTAHNRFKIPFLLDGNSVCAVRAQSGDAQLLRQTSLVVWDEAPMQHRHCFEAVDRLFRDLHQNDLPFGGVMFVFSGDWHQTLPIIKNATAGETVSACFHQSALWQHVTVLHLTQNLRLLRTVAEMPAHEAFVQHQYADWVEGVSRGPSDHRDCSEIRIPDELRMNAETPRQLIDFVYGDAFTTEDSAATYWRNRAILHARNADVDETNEYVLNSMEGQNRSLFSADLATTPQGDLLPGFASDHLANLRPAGLPPHHLQLKVGVPIMLLRNIDPHAGLCNGTRLIVRHVSRRVIEAEIITGSIAHQNTVVLIPRITVRSGEGVFPFTLCRRQFPVKLCFAMTINKSQGQTLQRVGIDVRYPCFGHGQLYVALSRASNATQVKVLLPLRNDFTSNVVLHAALPP</sequence>
<dbReference type="GO" id="GO:0043139">
    <property type="term" value="F:5'-3' DNA helicase activity"/>
    <property type="evidence" value="ECO:0007669"/>
    <property type="project" value="UniProtKB-EC"/>
</dbReference>
<dbReference type="EMBL" id="LWDF02000718">
    <property type="protein sequence ID" value="KAE8244021.1"/>
    <property type="molecule type" value="Genomic_DNA"/>
</dbReference>
<keyword evidence="1" id="KW-0067">ATP-binding</keyword>
<dbReference type="InterPro" id="IPR049163">
    <property type="entry name" value="Pif1-like_2B_dom"/>
</dbReference>
<evidence type="ECO:0000259" key="3">
    <source>
        <dbReference type="Pfam" id="PF05970"/>
    </source>
</evidence>
<dbReference type="InterPro" id="IPR025476">
    <property type="entry name" value="Helitron_helicase-like"/>
</dbReference>
<dbReference type="PANTHER" id="PTHR10492">
    <property type="match status" value="1"/>
</dbReference>
<dbReference type="GO" id="GO:0016787">
    <property type="term" value="F:hydrolase activity"/>
    <property type="evidence" value="ECO:0007669"/>
    <property type="project" value="UniProtKB-KW"/>
</dbReference>
<dbReference type="GO" id="GO:0000723">
    <property type="term" value="P:telomere maintenance"/>
    <property type="evidence" value="ECO:0007669"/>
    <property type="project" value="InterPro"/>
</dbReference>
<organism evidence="6 7">
    <name type="scientific">Tilletia indica</name>
    <dbReference type="NCBI Taxonomy" id="43049"/>
    <lineage>
        <taxon>Eukaryota</taxon>
        <taxon>Fungi</taxon>
        <taxon>Dikarya</taxon>
        <taxon>Basidiomycota</taxon>
        <taxon>Ustilaginomycotina</taxon>
        <taxon>Exobasidiomycetes</taxon>
        <taxon>Tilletiales</taxon>
        <taxon>Tilletiaceae</taxon>
        <taxon>Tilletia</taxon>
    </lineage>
</organism>
<dbReference type="CDD" id="cd18809">
    <property type="entry name" value="SF1_C_RecD"/>
    <property type="match status" value="1"/>
</dbReference>
<keyword evidence="1" id="KW-0547">Nucleotide-binding</keyword>
<dbReference type="GO" id="GO:0006310">
    <property type="term" value="P:DNA recombination"/>
    <property type="evidence" value="ECO:0007669"/>
    <property type="project" value="UniProtKB-KW"/>
</dbReference>
<evidence type="ECO:0000256" key="2">
    <source>
        <dbReference type="SAM" id="MobiDB-lite"/>
    </source>
</evidence>
<protein>
    <recommendedName>
        <fullName evidence="1">ATP-dependent DNA helicase</fullName>
        <ecNumber evidence="1">5.6.2.3</ecNumber>
    </recommendedName>
</protein>
<proteinExistence type="inferred from homology"/>
<keyword evidence="7" id="KW-1185">Reference proteome</keyword>
<dbReference type="InterPro" id="IPR027417">
    <property type="entry name" value="P-loop_NTPase"/>
</dbReference>
<keyword evidence="1" id="KW-0233">DNA recombination</keyword>
<feature type="domain" description="DNA helicase Pif1-like 2B" evidence="5">
    <location>
        <begin position="1261"/>
        <end position="1300"/>
    </location>
</feature>
<evidence type="ECO:0000313" key="7">
    <source>
        <dbReference type="Proteomes" id="UP000077521"/>
    </source>
</evidence>
<keyword evidence="1" id="KW-0227">DNA damage</keyword>
<evidence type="ECO:0000259" key="4">
    <source>
        <dbReference type="Pfam" id="PF14214"/>
    </source>
</evidence>
<accession>A0A8T8SMF7</accession>
<dbReference type="SUPFAM" id="SSF52540">
    <property type="entry name" value="P-loop containing nucleoside triphosphate hydrolases"/>
    <property type="match status" value="2"/>
</dbReference>
<reference evidence="6" key="1">
    <citation type="submission" date="2016-04" db="EMBL/GenBank/DDBJ databases">
        <authorList>
            <person name="Nguyen H.D."/>
            <person name="Samba Siva P."/>
            <person name="Cullis J."/>
            <person name="Levesque C.A."/>
            <person name="Hambleton S."/>
        </authorList>
    </citation>
    <scope>NUCLEOTIDE SEQUENCE</scope>
    <source>
        <strain evidence="6">DAOMC 236416</strain>
    </source>
</reference>
<keyword evidence="1" id="KW-0234">DNA repair</keyword>
<keyword evidence="1" id="KW-0378">Hydrolase</keyword>
<reference evidence="6" key="2">
    <citation type="journal article" date="2019" name="IMA Fungus">
        <title>Genome sequencing and comparison of five Tilletia species to identify candidate genes for the detection of regulated species infecting wheat.</title>
        <authorList>
            <person name="Nguyen H.D.T."/>
            <person name="Sultana T."/>
            <person name="Kesanakurti P."/>
            <person name="Hambleton S."/>
        </authorList>
    </citation>
    <scope>NUCLEOTIDE SEQUENCE</scope>
    <source>
        <strain evidence="6">DAOMC 236416</strain>
    </source>
</reference>
<dbReference type="Proteomes" id="UP000077521">
    <property type="component" value="Unassembled WGS sequence"/>
</dbReference>
<dbReference type="Pfam" id="PF14214">
    <property type="entry name" value="Helitron_like_N"/>
    <property type="match status" value="1"/>
</dbReference>
<dbReference type="Gene3D" id="3.40.50.300">
    <property type="entry name" value="P-loop containing nucleotide triphosphate hydrolases"/>
    <property type="match status" value="1"/>
</dbReference>
<comment type="catalytic activity">
    <reaction evidence="1">
        <text>ATP + H2O = ADP + phosphate + H(+)</text>
        <dbReference type="Rhea" id="RHEA:13065"/>
        <dbReference type="ChEBI" id="CHEBI:15377"/>
        <dbReference type="ChEBI" id="CHEBI:15378"/>
        <dbReference type="ChEBI" id="CHEBI:30616"/>
        <dbReference type="ChEBI" id="CHEBI:43474"/>
        <dbReference type="ChEBI" id="CHEBI:456216"/>
        <dbReference type="EC" id="5.6.2.3"/>
    </reaction>
</comment>